<proteinExistence type="inferred from homology"/>
<evidence type="ECO:0000256" key="2">
    <source>
        <dbReference type="ARBA" id="ARBA00006214"/>
    </source>
</evidence>
<dbReference type="OrthoDB" id="9801056at2"/>
<organism evidence="14 16">
    <name type="scientific">Nitrosomonas communis</name>
    <dbReference type="NCBI Taxonomy" id="44574"/>
    <lineage>
        <taxon>Bacteria</taxon>
        <taxon>Pseudomonadati</taxon>
        <taxon>Pseudomonadota</taxon>
        <taxon>Betaproteobacteria</taxon>
        <taxon>Nitrosomonadales</taxon>
        <taxon>Nitrosomonadaceae</taxon>
        <taxon>Nitrosomonas</taxon>
    </lineage>
</organism>
<accession>A0A0F7KIP7</accession>
<dbReference type="EMBL" id="CP011451">
    <property type="protein sequence ID" value="AKH39351.1"/>
    <property type="molecule type" value="Genomic_DNA"/>
</dbReference>
<reference evidence="15 17" key="3">
    <citation type="submission" date="2019-07" db="EMBL/GenBank/DDBJ databases">
        <title>Active sludge and wastewater microbial communities from Klosterneuburg, Austria.</title>
        <authorList>
            <person name="Wagner M."/>
        </authorList>
    </citation>
    <scope>NUCLEOTIDE SEQUENCE [LARGE SCALE GENOMIC DNA]</scope>
    <source>
        <strain evidence="15 17">Nm2</strain>
    </source>
</reference>
<evidence type="ECO:0000256" key="3">
    <source>
        <dbReference type="ARBA" id="ARBA00022692"/>
    </source>
</evidence>
<feature type="transmembrane region" description="Helical" evidence="10">
    <location>
        <begin position="447"/>
        <end position="467"/>
    </location>
</feature>
<evidence type="ECO:0000259" key="13">
    <source>
        <dbReference type="Pfam" id="PF07884"/>
    </source>
</evidence>
<evidence type="ECO:0000259" key="11">
    <source>
        <dbReference type="Pfam" id="PF01370"/>
    </source>
</evidence>
<evidence type="ECO:0000256" key="1">
    <source>
        <dbReference type="ARBA" id="ARBA00004141"/>
    </source>
</evidence>
<feature type="transmembrane region" description="Helical" evidence="10">
    <location>
        <begin position="795"/>
        <end position="811"/>
    </location>
</feature>
<evidence type="ECO:0000256" key="4">
    <source>
        <dbReference type="ARBA" id="ARBA00022719"/>
    </source>
</evidence>
<dbReference type="KEGG" id="nco:AAW31_00165"/>
<dbReference type="Gene3D" id="1.20.1440.130">
    <property type="entry name" value="VKOR domain"/>
    <property type="match status" value="1"/>
</dbReference>
<evidence type="ECO:0000259" key="12">
    <source>
        <dbReference type="Pfam" id="PF03779"/>
    </source>
</evidence>
<keyword evidence="5 10" id="KW-1133">Transmembrane helix</keyword>
<evidence type="ECO:0000256" key="8">
    <source>
        <dbReference type="ARBA" id="ARBA00023157"/>
    </source>
</evidence>
<feature type="transmembrane region" description="Helical" evidence="10">
    <location>
        <begin position="395"/>
        <end position="416"/>
    </location>
</feature>
<dbReference type="PATRIC" id="fig|44574.3.peg.40"/>
<feature type="transmembrane region" description="Helical" evidence="10">
    <location>
        <begin position="610"/>
        <end position="631"/>
    </location>
</feature>
<keyword evidence="4" id="KW-0874">Quinone</keyword>
<dbReference type="InterPro" id="IPR050177">
    <property type="entry name" value="Lipid_A_modif_metabolic_enz"/>
</dbReference>
<dbReference type="InterPro" id="IPR005530">
    <property type="entry name" value="SPW"/>
</dbReference>
<dbReference type="Gene3D" id="3.40.50.720">
    <property type="entry name" value="NAD(P)-binding Rossmann-like Domain"/>
    <property type="match status" value="1"/>
</dbReference>
<dbReference type="InterPro" id="IPR001509">
    <property type="entry name" value="Epimerase_deHydtase"/>
</dbReference>
<protein>
    <submittedName>
        <fullName evidence="14">DNA polymerase III subunit epsilon</fullName>
    </submittedName>
    <submittedName>
        <fullName evidence="15">Nucleoside-diphosphate-sugar epimerase</fullName>
    </submittedName>
</protein>
<dbReference type="GO" id="GO:0016020">
    <property type="term" value="C:membrane"/>
    <property type="evidence" value="ECO:0007669"/>
    <property type="project" value="UniProtKB-SubCell"/>
</dbReference>
<dbReference type="SUPFAM" id="SSF51735">
    <property type="entry name" value="NAD(P)-binding Rossmann-fold domains"/>
    <property type="match status" value="1"/>
</dbReference>
<dbReference type="EMBL" id="VNHT01000034">
    <property type="protein sequence ID" value="TYP86051.1"/>
    <property type="molecule type" value="Genomic_DNA"/>
</dbReference>
<dbReference type="Pfam" id="PF07884">
    <property type="entry name" value="VKOR"/>
    <property type="match status" value="1"/>
</dbReference>
<evidence type="ECO:0000313" key="14">
    <source>
        <dbReference type="EMBL" id="AKH39351.1"/>
    </source>
</evidence>
<feature type="transmembrane region" description="Helical" evidence="10">
    <location>
        <begin position="711"/>
        <end position="734"/>
    </location>
</feature>
<dbReference type="GO" id="GO:0016491">
    <property type="term" value="F:oxidoreductase activity"/>
    <property type="evidence" value="ECO:0007669"/>
    <property type="project" value="UniProtKB-KW"/>
</dbReference>
<dbReference type="InterPro" id="IPR036291">
    <property type="entry name" value="NAD(P)-bd_dom_sf"/>
</dbReference>
<reference evidence="14 16" key="2">
    <citation type="journal article" date="2016" name="Genome Announc.">
        <title>Genome Sequence of Nitrosomonas communis Strain Nm2, a Mesophilic Ammonia-Oxidizing Bacterium Isolated from Mediterranean Soil.</title>
        <authorList>
            <person name="Kozlowski J.A."/>
            <person name="Kits K.D."/>
            <person name="Stein L.Y."/>
        </authorList>
    </citation>
    <scope>NUCLEOTIDE SEQUENCE [LARGE SCALE GENOMIC DNA]</scope>
    <source>
        <strain evidence="14 16">Nm2</strain>
    </source>
</reference>
<feature type="transmembrane region" description="Helical" evidence="10">
    <location>
        <begin position="522"/>
        <end position="540"/>
    </location>
</feature>
<evidence type="ECO:0000256" key="5">
    <source>
        <dbReference type="ARBA" id="ARBA00022989"/>
    </source>
</evidence>
<dbReference type="GO" id="GO:0048038">
    <property type="term" value="F:quinone binding"/>
    <property type="evidence" value="ECO:0007669"/>
    <property type="project" value="UniProtKB-KW"/>
</dbReference>
<gene>
    <name evidence="14" type="ORF">AAW31_00165</name>
    <name evidence="15" type="ORF">BCL69_10348</name>
</gene>
<dbReference type="InterPro" id="IPR038354">
    <property type="entry name" value="VKOR_sf"/>
</dbReference>
<dbReference type="Proteomes" id="UP000034156">
    <property type="component" value="Chromosome"/>
</dbReference>
<dbReference type="AlphaFoldDB" id="A0A0F7KIP7"/>
<feature type="transmembrane region" description="Helical" evidence="10">
    <location>
        <begin position="423"/>
        <end position="441"/>
    </location>
</feature>
<evidence type="ECO:0000256" key="10">
    <source>
        <dbReference type="SAM" id="Phobius"/>
    </source>
</evidence>
<keyword evidence="16" id="KW-1185">Reference proteome</keyword>
<keyword evidence="3 10" id="KW-0812">Transmembrane</keyword>
<dbReference type="PANTHER" id="PTHR43245">
    <property type="entry name" value="BIFUNCTIONAL POLYMYXIN RESISTANCE PROTEIN ARNA"/>
    <property type="match status" value="1"/>
</dbReference>
<keyword evidence="6" id="KW-0560">Oxidoreductase</keyword>
<keyword evidence="7 10" id="KW-0472">Membrane</keyword>
<evidence type="ECO:0000256" key="7">
    <source>
        <dbReference type="ARBA" id="ARBA00023136"/>
    </source>
</evidence>
<sequence>MDHQKNMTNLKKPLVIITGASGNIGGSLCDALRKDYFVVGLDINPCDKADISIDCNLTSENSVKSAFNEIRSQYGQKIAAAIHLIAYFDFTGQPNPLYQSVTIEGTQRLLNILQDFEVDRFIFSSTMLVHEPTVPGQKINEGMPLKPRWAYPQSKVEAEKVIKQQHNKIPYTILRLAGVYDNDRAVPTLSHQIARIYERDFRSHLYSGDLMAGQALLHKEDMVDLFKRVVDRRKKLPHTNIMLAGEDEVMSYQELQNRIGYLIFGKKEWQTVDIPEFIAKSGAWLEEQAEPIVPDTIDQGKKPFIKPFMIDLASDHYDIDISRAQKLLHWKPKHRIYEGLKNLIASLKKDPAAWYKRNGVLLPDWVRTAQEKDLNADQIRHKHETEYFRQHNENLWAHFLNLGLAFWLMTAPFILAYESQAMVWSDVISGVVLLILSFMSLSWRFGLARWLCGAVGLWLLGAPLIFWAPTAAAYLNDTIVGMLVMGFAILTRPVPGVAAVAAQTGPTIPPGWSYSPSSWFQRLPIIILAFIGFFISRYLCAYQLGHIDSVWEPFFAGSPQDPRNGTEEIITSSISQAWPVPDAGLGAMTYALEILTGIIGSARRWRTMPWLVILFGIMIVPLGIVSIFFIIIQPILIGTWCTLCLIAAVAMLIQIPYSIDELVATGQFLSRRKKQGRSLIHVFFQGDTDEGRREVIEDNFAQRPSKIFKEILGGGVTLPWNLVMCLPIGIWLMFTRITLDAGTSMANADHLIGSLVLTVAITALAESGRASRFFLIPLGLALLVTPFFYDTSIESLISSIFCGLLLIIFSLPRGSVHNRYGTWDRFIV</sequence>
<comment type="similarity">
    <text evidence="2">Belongs to the VKOR family.</text>
</comment>
<dbReference type="InterPro" id="IPR012932">
    <property type="entry name" value="VKOR"/>
</dbReference>
<evidence type="ECO:0000313" key="16">
    <source>
        <dbReference type="Proteomes" id="UP000034156"/>
    </source>
</evidence>
<reference evidence="16" key="1">
    <citation type="submission" date="2015-05" db="EMBL/GenBank/DDBJ databases">
        <title>Draft genome of Nitrosomonas communis strain Nm2.</title>
        <authorList>
            <person name="Kozlowski J.A."/>
            <person name="Kits K.D."/>
            <person name="Stein L.Y."/>
        </authorList>
    </citation>
    <scope>NUCLEOTIDE SEQUENCE [LARGE SCALE GENOMIC DNA]</scope>
    <source>
        <strain evidence="16">Nm2</strain>
    </source>
</reference>
<feature type="domain" description="SPW repeat-containing integral membrane" evidence="12">
    <location>
        <begin position="723"/>
        <end position="811"/>
    </location>
</feature>
<dbReference type="Pfam" id="PF01370">
    <property type="entry name" value="Epimerase"/>
    <property type="match status" value="1"/>
</dbReference>
<name>A0A0F7KIP7_9PROT</name>
<feature type="transmembrane region" description="Helical" evidence="10">
    <location>
        <begin position="772"/>
        <end position="789"/>
    </location>
</feature>
<evidence type="ECO:0000313" key="15">
    <source>
        <dbReference type="EMBL" id="TYP86051.1"/>
    </source>
</evidence>
<feature type="domain" description="Vitamin K epoxide reductase" evidence="13">
    <location>
        <begin position="524"/>
        <end position="658"/>
    </location>
</feature>
<keyword evidence="8" id="KW-1015">Disulfide bond</keyword>
<comment type="subcellular location">
    <subcellularLocation>
        <location evidence="1">Membrane</location>
        <topology evidence="1">Multi-pass membrane protein</topology>
    </subcellularLocation>
</comment>
<feature type="domain" description="NAD-dependent epimerase/dehydratase" evidence="11">
    <location>
        <begin position="15"/>
        <end position="241"/>
    </location>
</feature>
<evidence type="ECO:0000313" key="17">
    <source>
        <dbReference type="Proteomes" id="UP000324176"/>
    </source>
</evidence>
<feature type="transmembrane region" description="Helical" evidence="10">
    <location>
        <begin position="637"/>
        <end position="657"/>
    </location>
</feature>
<dbReference type="CDD" id="cd12919">
    <property type="entry name" value="VKOR_2"/>
    <property type="match status" value="1"/>
</dbReference>
<feature type="transmembrane region" description="Helical" evidence="10">
    <location>
        <begin position="746"/>
        <end position="765"/>
    </location>
</feature>
<dbReference type="Proteomes" id="UP000324176">
    <property type="component" value="Unassembled WGS sequence"/>
</dbReference>
<dbReference type="Pfam" id="PF03779">
    <property type="entry name" value="SPW"/>
    <property type="match status" value="2"/>
</dbReference>
<evidence type="ECO:0000256" key="6">
    <source>
        <dbReference type="ARBA" id="ARBA00023002"/>
    </source>
</evidence>
<keyword evidence="9" id="KW-0676">Redox-active center</keyword>
<evidence type="ECO:0000256" key="9">
    <source>
        <dbReference type="ARBA" id="ARBA00023284"/>
    </source>
</evidence>
<feature type="domain" description="SPW repeat-containing integral membrane" evidence="12">
    <location>
        <begin position="396"/>
        <end position="488"/>
    </location>
</feature>